<feature type="transmembrane region" description="Helical" evidence="2">
    <location>
        <begin position="15"/>
        <end position="36"/>
    </location>
</feature>
<feature type="compositionally biased region" description="Polar residues" evidence="1">
    <location>
        <begin position="134"/>
        <end position="146"/>
    </location>
</feature>
<proteinExistence type="predicted"/>
<dbReference type="EMBL" id="CABPRJ010000958">
    <property type="protein sequence ID" value="VVC32679.1"/>
    <property type="molecule type" value="Genomic_DNA"/>
</dbReference>
<keyword evidence="2" id="KW-1133">Transmembrane helix</keyword>
<feature type="compositionally biased region" description="Polar residues" evidence="1">
    <location>
        <begin position="167"/>
        <end position="191"/>
    </location>
</feature>
<feature type="compositionally biased region" description="Acidic residues" evidence="1">
    <location>
        <begin position="105"/>
        <end position="128"/>
    </location>
</feature>
<dbReference type="Proteomes" id="UP000325440">
    <property type="component" value="Unassembled WGS sequence"/>
</dbReference>
<organism evidence="3 4">
    <name type="scientific">Cinara cedri</name>
    <dbReference type="NCBI Taxonomy" id="506608"/>
    <lineage>
        <taxon>Eukaryota</taxon>
        <taxon>Metazoa</taxon>
        <taxon>Ecdysozoa</taxon>
        <taxon>Arthropoda</taxon>
        <taxon>Hexapoda</taxon>
        <taxon>Insecta</taxon>
        <taxon>Pterygota</taxon>
        <taxon>Neoptera</taxon>
        <taxon>Paraneoptera</taxon>
        <taxon>Hemiptera</taxon>
        <taxon>Sternorrhyncha</taxon>
        <taxon>Aphidomorpha</taxon>
        <taxon>Aphidoidea</taxon>
        <taxon>Aphididae</taxon>
        <taxon>Lachninae</taxon>
        <taxon>Cinara</taxon>
    </lineage>
</organism>
<protein>
    <submittedName>
        <fullName evidence="3">Uncharacterized protein</fullName>
    </submittedName>
</protein>
<feature type="region of interest" description="Disordered" evidence="1">
    <location>
        <begin position="163"/>
        <end position="219"/>
    </location>
</feature>
<evidence type="ECO:0000256" key="2">
    <source>
        <dbReference type="SAM" id="Phobius"/>
    </source>
</evidence>
<evidence type="ECO:0000313" key="3">
    <source>
        <dbReference type="EMBL" id="VVC32679.1"/>
    </source>
</evidence>
<keyword evidence="4" id="KW-1185">Reference proteome</keyword>
<evidence type="ECO:0000313" key="4">
    <source>
        <dbReference type="Proteomes" id="UP000325440"/>
    </source>
</evidence>
<reference evidence="3 4" key="1">
    <citation type="submission" date="2019-08" db="EMBL/GenBank/DDBJ databases">
        <authorList>
            <person name="Alioto T."/>
            <person name="Alioto T."/>
            <person name="Gomez Garrido J."/>
        </authorList>
    </citation>
    <scope>NUCLEOTIDE SEQUENCE [LARGE SCALE GENOMIC DNA]</scope>
</reference>
<accession>A0A5E4MKC3</accession>
<evidence type="ECO:0000256" key="1">
    <source>
        <dbReference type="SAM" id="MobiDB-lite"/>
    </source>
</evidence>
<name>A0A5E4MKC3_9HEMI</name>
<dbReference type="OrthoDB" id="6616479at2759"/>
<dbReference type="AlphaFoldDB" id="A0A5E4MKC3"/>
<gene>
    <name evidence="3" type="ORF">CINCED_3A020589</name>
</gene>
<feature type="region of interest" description="Disordered" evidence="1">
    <location>
        <begin position="105"/>
        <end position="146"/>
    </location>
</feature>
<sequence>MYYSSSVCTKYSNMISFAAMTIVLAVMACLVHYDLLGLMSNYHPYRQRTHVQFDEQHERHHYPVLEFDNLWMPRRGTDTQNAYYFKPTILVNNFDNNDNDDFWSVGSDDDRDSENDDFWNVDTDDDEDNKPANIESTSSSPSTGVCNDNDAVTRTCFFGNKSDASDKTNQQPPQSNFHTALTPVSNIMLTSSPDNHYSDDEDDDSDYYAPGEERDDDVF</sequence>
<keyword evidence="2" id="KW-0812">Transmembrane</keyword>
<keyword evidence="2" id="KW-0472">Membrane</keyword>